<dbReference type="InterPro" id="IPR003501">
    <property type="entry name" value="PTS_EIIB_2/3"/>
</dbReference>
<reference evidence="3 4" key="1">
    <citation type="submission" date="2024-04" db="EMBL/GenBank/DDBJ databases">
        <title>Human intestinal bacterial collection.</title>
        <authorList>
            <person name="Pauvert C."/>
            <person name="Hitch T.C.A."/>
            <person name="Clavel T."/>
        </authorList>
    </citation>
    <scope>NUCLEOTIDE SEQUENCE [LARGE SCALE GENOMIC DNA]</scope>
    <source>
        <strain evidence="3 4">CLA-AA-H197</strain>
    </source>
</reference>
<accession>A0ABV1IF30</accession>
<dbReference type="CDD" id="cd05566">
    <property type="entry name" value="PTS_IIB_galactitol"/>
    <property type="match status" value="1"/>
</dbReference>
<evidence type="ECO:0000313" key="4">
    <source>
        <dbReference type="Proteomes" id="UP001478817"/>
    </source>
</evidence>
<keyword evidence="1 3" id="KW-0808">Transferase</keyword>
<sequence length="95" mass="10118">MATKRVLIACGNGVATSTVAVSKVKDYCAANGVSINVTQCKMLELHDKANDYDLVVTSGKFKDPDITTPCIMAISLLTGINEEATLKKILDALQD</sequence>
<keyword evidence="3" id="KW-0762">Sugar transport</keyword>
<dbReference type="GO" id="GO:0016740">
    <property type="term" value="F:transferase activity"/>
    <property type="evidence" value="ECO:0007669"/>
    <property type="project" value="UniProtKB-KW"/>
</dbReference>
<evidence type="ECO:0000259" key="2">
    <source>
        <dbReference type="PROSITE" id="PS51099"/>
    </source>
</evidence>
<dbReference type="EC" id="2.7.1.-" evidence="3"/>
<dbReference type="InterPro" id="IPR013011">
    <property type="entry name" value="PTS_EIIB_2"/>
</dbReference>
<evidence type="ECO:0000313" key="3">
    <source>
        <dbReference type="EMBL" id="MEQ2637494.1"/>
    </source>
</evidence>
<feature type="domain" description="PTS EIIB type-2" evidence="2">
    <location>
        <begin position="4"/>
        <end position="95"/>
    </location>
</feature>
<keyword evidence="3" id="KW-0813">Transport</keyword>
<dbReference type="InterPro" id="IPR036095">
    <property type="entry name" value="PTS_EIIB-like_sf"/>
</dbReference>
<organism evidence="3 4">
    <name type="scientific">Paratractidigestivibacter faecalis</name>
    <dbReference type="NCBI Taxonomy" id="2292441"/>
    <lineage>
        <taxon>Bacteria</taxon>
        <taxon>Bacillati</taxon>
        <taxon>Actinomycetota</taxon>
        <taxon>Coriobacteriia</taxon>
        <taxon>Coriobacteriales</taxon>
        <taxon>Atopobiaceae</taxon>
        <taxon>Paratractidigestivibacter</taxon>
    </lineage>
</organism>
<dbReference type="Gene3D" id="3.40.50.2300">
    <property type="match status" value="1"/>
</dbReference>
<name>A0ABV1IF30_9ACTN</name>
<dbReference type="PROSITE" id="PS51099">
    <property type="entry name" value="PTS_EIIB_TYPE_2"/>
    <property type="match status" value="1"/>
</dbReference>
<dbReference type="Proteomes" id="UP001478817">
    <property type="component" value="Unassembled WGS sequence"/>
</dbReference>
<protein>
    <submittedName>
        <fullName evidence="3">PTS sugar transporter subunit IIB</fullName>
        <ecNumber evidence="3">2.7.1.-</ecNumber>
    </submittedName>
</protein>
<proteinExistence type="predicted"/>
<evidence type="ECO:0000256" key="1">
    <source>
        <dbReference type="ARBA" id="ARBA00022679"/>
    </source>
</evidence>
<gene>
    <name evidence="3" type="ORF">AAAT05_03965</name>
</gene>
<comment type="caution">
    <text evidence="3">The sequence shown here is derived from an EMBL/GenBank/DDBJ whole genome shotgun (WGS) entry which is preliminary data.</text>
</comment>
<dbReference type="Pfam" id="PF02302">
    <property type="entry name" value="PTS_IIB"/>
    <property type="match status" value="1"/>
</dbReference>
<dbReference type="EMBL" id="JBBNGS010000005">
    <property type="protein sequence ID" value="MEQ2637494.1"/>
    <property type="molecule type" value="Genomic_DNA"/>
</dbReference>
<dbReference type="SUPFAM" id="SSF52794">
    <property type="entry name" value="PTS system IIB component-like"/>
    <property type="match status" value="1"/>
</dbReference>
<keyword evidence="4" id="KW-1185">Reference proteome</keyword>
<dbReference type="RefSeq" id="WP_349182007.1">
    <property type="nucleotide sequence ID" value="NZ_JBBNGS010000005.1"/>
</dbReference>